<comment type="caution">
    <text evidence="2">The sequence shown here is derived from an EMBL/GenBank/DDBJ whole genome shotgun (WGS) entry which is preliminary data.</text>
</comment>
<dbReference type="Gene3D" id="3.10.450.360">
    <property type="match status" value="2"/>
</dbReference>
<feature type="domain" description="Putative beta-lactamase-inhibitor-like PepSY-like" evidence="1">
    <location>
        <begin position="198"/>
        <end position="278"/>
    </location>
</feature>
<evidence type="ECO:0000259" key="1">
    <source>
        <dbReference type="Pfam" id="PF11396"/>
    </source>
</evidence>
<organism evidence="2 3">
    <name type="scientific">Parabacteroides faecalis</name>
    <dbReference type="NCBI Taxonomy" id="2924040"/>
    <lineage>
        <taxon>Bacteria</taxon>
        <taxon>Pseudomonadati</taxon>
        <taxon>Bacteroidota</taxon>
        <taxon>Bacteroidia</taxon>
        <taxon>Bacteroidales</taxon>
        <taxon>Tannerellaceae</taxon>
        <taxon>Parabacteroides</taxon>
    </lineage>
</organism>
<dbReference type="PROSITE" id="PS51257">
    <property type="entry name" value="PROKAR_LIPOPROTEIN"/>
    <property type="match status" value="1"/>
</dbReference>
<proteinExistence type="predicted"/>
<reference evidence="2 3" key="1">
    <citation type="submission" date="2022-03" db="EMBL/GenBank/DDBJ databases">
        <title>Parabacteroides sp. nov. isolated from swine feces.</title>
        <authorList>
            <person name="Bak J.E."/>
        </authorList>
    </citation>
    <scope>NUCLEOTIDE SEQUENCE [LARGE SCALE GENOMIC DNA]</scope>
    <source>
        <strain evidence="2 3">AGMB00274</strain>
    </source>
</reference>
<feature type="domain" description="Putative beta-lactamase-inhibitor-like PepSY-like" evidence="1">
    <location>
        <begin position="61"/>
        <end position="147"/>
    </location>
</feature>
<dbReference type="Pfam" id="PF11396">
    <property type="entry name" value="PepSY_like"/>
    <property type="match status" value="2"/>
</dbReference>
<name>A0ABT0BWH6_9BACT</name>
<dbReference type="Proteomes" id="UP001165444">
    <property type="component" value="Unassembled WGS sequence"/>
</dbReference>
<dbReference type="SUPFAM" id="SSF160574">
    <property type="entry name" value="BT0923-like"/>
    <property type="match status" value="2"/>
</dbReference>
<evidence type="ECO:0000313" key="3">
    <source>
        <dbReference type="Proteomes" id="UP001165444"/>
    </source>
</evidence>
<sequence>MNIKLFTMIAATVCGMSFVSCDDDDNINVSNLPSAIQEEFSTKYPNAQIEEWEQKNGYSVVDFRWDGFEAEAWFGTDGWVMTETDIPYQSLPEAVRTSFEASQYANWKIEDVDKVERLNTETVYVIEVESGETEYDLYYSSNGILIKDQPDQGGNDNPYLPEQTPTDIESKVKEMYPNAVIIETDRDNGNIEVDIIDQNIGKEVVFNSANEWIYTSWDIRPNALPDAVKTTVTTNYPDYMIDDADFYETPTGNYYDIEIEKGDKDVHIKVSESGELLK</sequence>
<dbReference type="RefSeq" id="WP_243322949.1">
    <property type="nucleotide sequence ID" value="NZ_JAKZMM010000001.1"/>
</dbReference>
<gene>
    <name evidence="2" type="ORF">MUN53_00590</name>
</gene>
<dbReference type="EMBL" id="JAKZMM010000001">
    <property type="protein sequence ID" value="MCJ2379132.1"/>
    <property type="molecule type" value="Genomic_DNA"/>
</dbReference>
<accession>A0ABT0BWH6</accession>
<keyword evidence="3" id="KW-1185">Reference proteome</keyword>
<evidence type="ECO:0000313" key="2">
    <source>
        <dbReference type="EMBL" id="MCJ2379132.1"/>
    </source>
</evidence>
<protein>
    <submittedName>
        <fullName evidence="2">PepSY-like domain-containing protein</fullName>
    </submittedName>
</protein>
<dbReference type="InterPro" id="IPR021533">
    <property type="entry name" value="PepSY-like"/>
</dbReference>